<feature type="region of interest" description="Disordered" evidence="1">
    <location>
        <begin position="222"/>
        <end position="251"/>
    </location>
</feature>
<reference evidence="2 3" key="1">
    <citation type="submission" date="2018-11" db="EMBL/GenBank/DDBJ databases">
        <title>Sequencing the genomes of 1000 actinobacteria strains.</title>
        <authorList>
            <person name="Klenk H.-P."/>
        </authorList>
    </citation>
    <scope>NUCLEOTIDE SEQUENCE [LARGE SCALE GENOMIC DNA]</scope>
    <source>
        <strain evidence="2 3">DSM 14418</strain>
    </source>
</reference>
<feature type="region of interest" description="Disordered" evidence="1">
    <location>
        <begin position="1"/>
        <end position="59"/>
    </location>
</feature>
<evidence type="ECO:0000256" key="1">
    <source>
        <dbReference type="SAM" id="MobiDB-lite"/>
    </source>
</evidence>
<feature type="compositionally biased region" description="Basic and acidic residues" evidence="1">
    <location>
        <begin position="240"/>
        <end position="251"/>
    </location>
</feature>
<accession>A0A3N4ZT42</accession>
<protein>
    <submittedName>
        <fullName evidence="2">Uncharacterized protein DUF3710</fullName>
    </submittedName>
</protein>
<dbReference type="AlphaFoldDB" id="A0A3N4ZT42"/>
<dbReference type="RefSeq" id="WP_123919010.1">
    <property type="nucleotide sequence ID" value="NZ_RKRA01000001.1"/>
</dbReference>
<evidence type="ECO:0000313" key="3">
    <source>
        <dbReference type="Proteomes" id="UP000280726"/>
    </source>
</evidence>
<dbReference type="Proteomes" id="UP000280726">
    <property type="component" value="Unassembled WGS sequence"/>
</dbReference>
<dbReference type="OrthoDB" id="8480367at2"/>
<name>A0A3N4ZT42_9MICO</name>
<keyword evidence="3" id="KW-1185">Reference proteome</keyword>
<organism evidence="2 3">
    <name type="scientific">Georgenia muralis</name>
    <dbReference type="NCBI Taxonomy" id="154117"/>
    <lineage>
        <taxon>Bacteria</taxon>
        <taxon>Bacillati</taxon>
        <taxon>Actinomycetota</taxon>
        <taxon>Actinomycetes</taxon>
        <taxon>Micrococcales</taxon>
        <taxon>Bogoriellaceae</taxon>
        <taxon>Georgenia</taxon>
    </lineage>
</organism>
<dbReference type="InterPro" id="IPR022183">
    <property type="entry name" value="DUF3710"/>
</dbReference>
<sequence>MGLFSRRSRDEAPADGADAPETDERADTPATATGAPATDPVRREDPTGASRGPYDVADQPELGARLDLGALRVPARSGLQVRLEMEKKSRNVVAVTLGLEGSAMQLQVFAAPRTAGIWDELREEISASVAKQGGTSEEATGPFGTELVTRLPVKTPEGGVGHRPARFLGVDGPRWFLRAVLTGRAAVEPDEAATFEALLADVVVVRGGEARAPRDVLLLHAPGRGAAPPAPVPADAPLDPLRRGPEITEVR</sequence>
<dbReference type="EMBL" id="RKRA01000001">
    <property type="protein sequence ID" value="RPF28642.1"/>
    <property type="molecule type" value="Genomic_DNA"/>
</dbReference>
<feature type="compositionally biased region" description="Low complexity" evidence="1">
    <location>
        <begin position="28"/>
        <end position="39"/>
    </location>
</feature>
<evidence type="ECO:0000313" key="2">
    <source>
        <dbReference type="EMBL" id="RPF28642.1"/>
    </source>
</evidence>
<dbReference type="Pfam" id="PF12502">
    <property type="entry name" value="DUF3710"/>
    <property type="match status" value="1"/>
</dbReference>
<comment type="caution">
    <text evidence="2">The sequence shown here is derived from an EMBL/GenBank/DDBJ whole genome shotgun (WGS) entry which is preliminary data.</text>
</comment>
<gene>
    <name evidence="2" type="ORF">EDD32_3180</name>
</gene>
<proteinExistence type="predicted"/>